<evidence type="ECO:0000313" key="3">
    <source>
        <dbReference type="Proteomes" id="UP000004863"/>
    </source>
</evidence>
<name>I0UV68_9MICC</name>
<dbReference type="PATRIC" id="fig|1125724.3.peg.469"/>
<proteinExistence type="predicted"/>
<evidence type="ECO:0000256" key="1">
    <source>
        <dbReference type="SAM" id="MobiDB-lite"/>
    </source>
</evidence>
<organism evidence="2 3">
    <name type="scientific">Rothia aeria F0474</name>
    <dbReference type="NCBI Taxonomy" id="1125724"/>
    <lineage>
        <taxon>Bacteria</taxon>
        <taxon>Bacillati</taxon>
        <taxon>Actinomycetota</taxon>
        <taxon>Actinomycetes</taxon>
        <taxon>Micrococcales</taxon>
        <taxon>Micrococcaceae</taxon>
        <taxon>Rothia</taxon>
    </lineage>
</organism>
<gene>
    <name evidence="2" type="ORF">HMPREF1324_1467</name>
</gene>
<feature type="region of interest" description="Disordered" evidence="1">
    <location>
        <begin position="52"/>
        <end position="87"/>
    </location>
</feature>
<keyword evidence="3" id="KW-1185">Reference proteome</keyword>
<accession>I0UV68</accession>
<sequence length="87" mass="9287">MAEERELVSAKTDLGEAVAGALFADNTDAILALVQVVNKPEIADALRRVLGVNNTENDASEEPEEDPQWGSDEGDDQPGSHDAYASF</sequence>
<dbReference type="Proteomes" id="UP000004863">
    <property type="component" value="Unassembled WGS sequence"/>
</dbReference>
<feature type="compositionally biased region" description="Acidic residues" evidence="1">
    <location>
        <begin position="58"/>
        <end position="76"/>
    </location>
</feature>
<evidence type="ECO:0000313" key="2">
    <source>
        <dbReference type="EMBL" id="EID51771.1"/>
    </source>
</evidence>
<protein>
    <submittedName>
        <fullName evidence="2">Uncharacterized protein</fullName>
    </submittedName>
</protein>
<reference evidence="2" key="1">
    <citation type="submission" date="2012-03" db="EMBL/GenBank/DDBJ databases">
        <authorList>
            <person name="Durkin A.S."/>
            <person name="McCorrison J."/>
            <person name="Torralba M."/>
            <person name="Gillis M."/>
            <person name="Methe B."/>
            <person name="Sutton G."/>
            <person name="Nelson K.E."/>
        </authorList>
    </citation>
    <scope>NUCLEOTIDE SEQUENCE [LARGE SCALE GENOMIC DNA]</scope>
    <source>
        <strain evidence="2">F0474</strain>
    </source>
</reference>
<comment type="caution">
    <text evidence="2">The sequence shown here is derived from an EMBL/GenBank/DDBJ whole genome shotgun (WGS) entry which is preliminary data.</text>
</comment>
<dbReference type="EMBL" id="AJJQ01000009">
    <property type="protein sequence ID" value="EID51771.1"/>
    <property type="molecule type" value="Genomic_DNA"/>
</dbReference>
<dbReference type="AlphaFoldDB" id="I0UV68"/>